<dbReference type="PANTHER" id="PTHR43084:SF1">
    <property type="entry name" value="PERSULFIDE DIOXYGENASE ETHE1, MITOCHONDRIAL"/>
    <property type="match status" value="1"/>
</dbReference>
<sequence>MNTAAPFASQTTGRLRIDTFFDEATSTFSHLVIDLDSRQAAIVDSVLDYDPKSGRTGTRGAERLAAQVEALGLTVQWLLETHVHADHLSAAPWLQARLGGTIAIGAQITTVQKTFGALFNAGEDFARDGRQFGRLFADGDTFAIGGLRATALHTPGHTPACLTYVVEDPADPQATPAAFVGDTLFMPDYGTARCDFPGGDAATLYRSIQRVLALPGDTRLFMCHDYRPGGRALAHATTVAEQRAANVHVHQGIAEDAFVAMRRARDATLDMPVLMLPSVQVNMRAGHLPPPESNGVRYLKIPLDRL</sequence>
<dbReference type="PANTHER" id="PTHR43084">
    <property type="entry name" value="PERSULFIDE DIOXYGENASE ETHE1"/>
    <property type="match status" value="1"/>
</dbReference>
<dbReference type="SMART" id="SM00849">
    <property type="entry name" value="Lactamase_B"/>
    <property type="match status" value="1"/>
</dbReference>
<dbReference type="GO" id="GO:0050313">
    <property type="term" value="F:sulfur dioxygenase activity"/>
    <property type="evidence" value="ECO:0007669"/>
    <property type="project" value="InterPro"/>
</dbReference>
<dbReference type="SUPFAM" id="SSF56281">
    <property type="entry name" value="Metallo-hydrolase/oxidoreductase"/>
    <property type="match status" value="1"/>
</dbReference>
<evidence type="ECO:0000256" key="1">
    <source>
        <dbReference type="ARBA" id="ARBA00022723"/>
    </source>
</evidence>
<proteinExistence type="predicted"/>
<organism evidence="3 4">
    <name type="scientific">Sphaerotilus natans subsp. natans DSM 6575</name>
    <dbReference type="NCBI Taxonomy" id="1286631"/>
    <lineage>
        <taxon>Bacteria</taxon>
        <taxon>Pseudomonadati</taxon>
        <taxon>Pseudomonadota</taxon>
        <taxon>Betaproteobacteria</taxon>
        <taxon>Burkholderiales</taxon>
        <taxon>Sphaerotilaceae</taxon>
        <taxon>Sphaerotilus</taxon>
    </lineage>
</organism>
<name>A0A059KSN2_9BURK</name>
<dbReference type="GO" id="GO:0006749">
    <property type="term" value="P:glutathione metabolic process"/>
    <property type="evidence" value="ECO:0007669"/>
    <property type="project" value="InterPro"/>
</dbReference>
<dbReference type="Gene3D" id="3.60.15.10">
    <property type="entry name" value="Ribonuclease Z/Hydroxyacylglutathione hydrolase-like"/>
    <property type="match status" value="1"/>
</dbReference>
<evidence type="ECO:0000313" key="4">
    <source>
        <dbReference type="Proteomes" id="UP000026714"/>
    </source>
</evidence>
<dbReference type="InterPro" id="IPR051682">
    <property type="entry name" value="Mito_Persulfide_Diox"/>
</dbReference>
<dbReference type="GO" id="GO:0070813">
    <property type="term" value="P:hydrogen sulfide metabolic process"/>
    <property type="evidence" value="ECO:0007669"/>
    <property type="project" value="TreeGrafter"/>
</dbReference>
<dbReference type="STRING" id="34103.SAMN05421778_10470"/>
<dbReference type="eggNOG" id="COG0491">
    <property type="taxonomic scope" value="Bacteria"/>
</dbReference>
<comment type="caution">
    <text evidence="3">The sequence shown here is derived from an EMBL/GenBank/DDBJ whole genome shotgun (WGS) entry which is preliminary data.</text>
</comment>
<dbReference type="InterPro" id="IPR036866">
    <property type="entry name" value="RibonucZ/Hydroxyglut_hydro"/>
</dbReference>
<dbReference type="InterPro" id="IPR044528">
    <property type="entry name" value="POD-like_MBL-fold"/>
</dbReference>
<gene>
    <name evidence="3" type="ORF">X805_03310</name>
</gene>
<protein>
    <submittedName>
        <fullName evidence="3">Beta-lactamase-like protein</fullName>
    </submittedName>
</protein>
<accession>A0A059KSN2</accession>
<reference evidence="3 4" key="1">
    <citation type="journal article" date="2014" name="FEMS Microbiol. Ecol.">
        <title>Sphaerotilus natans encrusted with nanoball-shaped Fe(III) oxide minerals formed by nitrate-reducing mixotrophic Fe(II) oxidation.</title>
        <authorList>
            <person name="Park S."/>
            <person name="Kim D.H."/>
            <person name="Lee J.H."/>
            <person name="Hur H.G."/>
        </authorList>
    </citation>
    <scope>NUCLEOTIDE SEQUENCE [LARGE SCALE GENOMIC DNA]</scope>
    <source>
        <strain evidence="3 4">DSM 6575</strain>
    </source>
</reference>
<dbReference type="GO" id="GO:0046872">
    <property type="term" value="F:metal ion binding"/>
    <property type="evidence" value="ECO:0007669"/>
    <property type="project" value="UniProtKB-KW"/>
</dbReference>
<dbReference type="Pfam" id="PF00753">
    <property type="entry name" value="Lactamase_B"/>
    <property type="match status" value="1"/>
</dbReference>
<dbReference type="PATRIC" id="fig|1286631.3.peg.326"/>
<dbReference type="Proteomes" id="UP000026714">
    <property type="component" value="Unassembled WGS sequence"/>
</dbReference>
<dbReference type="RefSeq" id="WP_051631442.1">
    <property type="nucleotide sequence ID" value="NZ_AZRA01000007.1"/>
</dbReference>
<keyword evidence="4" id="KW-1185">Reference proteome</keyword>
<dbReference type="AlphaFoldDB" id="A0A059KSN2"/>
<evidence type="ECO:0000313" key="3">
    <source>
        <dbReference type="EMBL" id="KDB54108.1"/>
    </source>
</evidence>
<dbReference type="CDD" id="cd07724">
    <property type="entry name" value="POD-like_MBL-fold"/>
    <property type="match status" value="1"/>
</dbReference>
<feature type="domain" description="Metallo-beta-lactamase" evidence="2">
    <location>
        <begin position="26"/>
        <end position="224"/>
    </location>
</feature>
<dbReference type="InterPro" id="IPR001279">
    <property type="entry name" value="Metallo-B-lactamas"/>
</dbReference>
<keyword evidence="1" id="KW-0479">Metal-binding</keyword>
<dbReference type="EMBL" id="AZRA01000007">
    <property type="protein sequence ID" value="KDB54108.1"/>
    <property type="molecule type" value="Genomic_DNA"/>
</dbReference>
<evidence type="ECO:0000259" key="2">
    <source>
        <dbReference type="SMART" id="SM00849"/>
    </source>
</evidence>